<reference evidence="2" key="1">
    <citation type="submission" date="2014-05" db="EMBL/GenBank/DDBJ databases">
        <title>ATOL: Assembling a taxonomically balanced genome-scale reconstruction of the evolutionary history of the Enterobacteriaceae.</title>
        <authorList>
            <person name="Plunkett G. III"/>
            <person name="Neeno-Eckwall E.C."/>
            <person name="Glasner J.D."/>
            <person name="Perna N.T."/>
        </authorList>
    </citation>
    <scope>NUCLEOTIDE SEQUENCE [LARGE SCALE GENOMIC DNA]</scope>
    <source>
        <strain evidence="2">ATCC 49490</strain>
    </source>
</reference>
<comment type="caution">
    <text evidence="1">The sequence shown here is derived from an EMBL/GenBank/DDBJ whole genome shotgun (WGS) entry which is preliminary data.</text>
</comment>
<name>A0A084ZUC1_9ENTR</name>
<evidence type="ECO:0008006" key="3">
    <source>
        <dbReference type="Google" id="ProtNLM"/>
    </source>
</evidence>
<keyword evidence="2" id="KW-1185">Reference proteome</keyword>
<accession>A0A084ZUC1</accession>
<evidence type="ECO:0000313" key="2">
    <source>
        <dbReference type="Proteomes" id="UP000028630"/>
    </source>
</evidence>
<dbReference type="Proteomes" id="UP000028630">
    <property type="component" value="Unassembled WGS sequence"/>
</dbReference>
<dbReference type="EMBL" id="JMTB01000105">
    <property type="protein sequence ID" value="KFC01066.1"/>
    <property type="molecule type" value="Genomic_DNA"/>
</dbReference>
<dbReference type="AlphaFoldDB" id="A0A084ZUC1"/>
<gene>
    <name evidence="1" type="ORF">GTGU_03583</name>
</gene>
<sequence length="45" mass="5247">MFLKMPKEVFELLIKTANQQGKSSQVYIVEKIIEALKTDTKTEQF</sequence>
<protein>
    <recommendedName>
        <fullName evidence="3">Arc-like DNA binding domain-containing protein</fullName>
    </recommendedName>
</protein>
<organism evidence="1 2">
    <name type="scientific">Trabulsiella guamensis ATCC 49490</name>
    <dbReference type="NCBI Taxonomy" id="1005994"/>
    <lineage>
        <taxon>Bacteria</taxon>
        <taxon>Pseudomonadati</taxon>
        <taxon>Pseudomonadota</taxon>
        <taxon>Gammaproteobacteria</taxon>
        <taxon>Enterobacterales</taxon>
        <taxon>Enterobacteriaceae</taxon>
        <taxon>Trabulsiella</taxon>
    </lineage>
</organism>
<proteinExistence type="predicted"/>
<evidence type="ECO:0000313" key="1">
    <source>
        <dbReference type="EMBL" id="KFC01066.1"/>
    </source>
</evidence>